<dbReference type="EMBL" id="BAAADN010000018">
    <property type="protein sequence ID" value="GAA0456199.1"/>
    <property type="molecule type" value="Genomic_DNA"/>
</dbReference>
<gene>
    <name evidence="3" type="ORF">GCM10008985_10190</name>
    <name evidence="4" type="ORF">MUK72_13885</name>
</gene>
<dbReference type="RefSeq" id="WP_244702210.1">
    <property type="nucleotide sequence ID" value="NZ_BAAADN010000018.1"/>
</dbReference>
<dbReference type="Proteomes" id="UP000830542">
    <property type="component" value="Chromosome"/>
</dbReference>
<evidence type="ECO:0000313" key="5">
    <source>
        <dbReference type="Proteomes" id="UP000830542"/>
    </source>
</evidence>
<evidence type="ECO:0000313" key="3">
    <source>
        <dbReference type="EMBL" id="GAA0456199.1"/>
    </source>
</evidence>
<dbReference type="EMBL" id="CP095005">
    <property type="protein sequence ID" value="UOO95045.1"/>
    <property type="molecule type" value="Genomic_DNA"/>
</dbReference>
<sequence length="182" mass="20621">MSELPEAVVDEAERLTRLARTVTDEDEREAYRERRRELLAEHDFRVRVREADDTLVCHPDEWLADGKIRPERIEDTDRAVERSLSGAGDPDDWGQVAAHNDAVVEAVAAHDAIHGANARAFADFMSNHYARPVESATEAERREFRTEYFVRNAWPTDEQRAAIEESLSLAMTEADAIDDSNG</sequence>
<dbReference type="InterPro" id="IPR055532">
    <property type="entry name" value="DUF7108_N"/>
</dbReference>
<dbReference type="GeneID" id="71762959"/>
<dbReference type="Pfam" id="PF23418">
    <property type="entry name" value="DUF7108"/>
    <property type="match status" value="1"/>
</dbReference>
<keyword evidence="5" id="KW-1185">Reference proteome</keyword>
<feature type="domain" description="DUF7108" evidence="1">
    <location>
        <begin position="3"/>
        <end position="86"/>
    </location>
</feature>
<dbReference type="AlphaFoldDB" id="A0AAV3SDS6"/>
<evidence type="ECO:0000259" key="2">
    <source>
        <dbReference type="Pfam" id="PF23420"/>
    </source>
</evidence>
<proteinExistence type="predicted"/>
<dbReference type="Proteomes" id="UP001500962">
    <property type="component" value="Unassembled WGS sequence"/>
</dbReference>
<evidence type="ECO:0000313" key="4">
    <source>
        <dbReference type="EMBL" id="UOO95045.1"/>
    </source>
</evidence>
<accession>A0AAV3SDS6</accession>
<organism evidence="3 6">
    <name type="scientific">Halococcus dombrowskii</name>
    <dbReference type="NCBI Taxonomy" id="179637"/>
    <lineage>
        <taxon>Archaea</taxon>
        <taxon>Methanobacteriati</taxon>
        <taxon>Methanobacteriota</taxon>
        <taxon>Stenosarchaea group</taxon>
        <taxon>Halobacteria</taxon>
        <taxon>Halobacteriales</taxon>
        <taxon>Halococcaceae</taxon>
        <taxon>Halococcus</taxon>
    </lineage>
</organism>
<protein>
    <submittedName>
        <fullName evidence="4">RnhA operon protein</fullName>
    </submittedName>
</protein>
<evidence type="ECO:0000259" key="1">
    <source>
        <dbReference type="Pfam" id="PF23418"/>
    </source>
</evidence>
<dbReference type="Pfam" id="PF23420">
    <property type="entry name" value="DUF7108_C"/>
    <property type="match status" value="1"/>
</dbReference>
<name>A0AAV3SDS6_HALDO</name>
<dbReference type="KEGG" id="hdo:MUK72_13885"/>
<reference evidence="4" key="2">
    <citation type="submission" date="2022-04" db="EMBL/GenBank/DDBJ databases">
        <title>Sequencing and genomic assembly of Halococcus dombrowskii.</title>
        <authorList>
            <person name="Lim S.W."/>
            <person name="MacLea K.S."/>
        </authorList>
    </citation>
    <scope>NUCLEOTIDE SEQUENCE</scope>
    <source>
        <strain evidence="4">H4</strain>
    </source>
</reference>
<feature type="domain" description="DUF7108" evidence="2">
    <location>
        <begin position="91"/>
        <end position="176"/>
    </location>
</feature>
<reference evidence="3" key="1">
    <citation type="journal article" date="2014" name="Int. J. Syst. Evol. Microbiol.">
        <title>Complete genome sequence of Corynebacterium casei LMG S-19264T (=DSM 44701T), isolated from a smear-ripened cheese.</title>
        <authorList>
            <consortium name="US DOE Joint Genome Institute (JGI-PGF)"/>
            <person name="Walter F."/>
            <person name="Albersmeier A."/>
            <person name="Kalinowski J."/>
            <person name="Ruckert C."/>
        </authorList>
    </citation>
    <scope>NUCLEOTIDE SEQUENCE</scope>
    <source>
        <strain evidence="3">JCM 12289</strain>
    </source>
</reference>
<evidence type="ECO:0000313" key="6">
    <source>
        <dbReference type="Proteomes" id="UP001500962"/>
    </source>
</evidence>
<reference evidence="3" key="3">
    <citation type="submission" date="2023-12" db="EMBL/GenBank/DDBJ databases">
        <authorList>
            <person name="Sun Q."/>
            <person name="Inoue M."/>
        </authorList>
    </citation>
    <scope>NUCLEOTIDE SEQUENCE</scope>
    <source>
        <strain evidence="3">JCM 12289</strain>
    </source>
</reference>
<dbReference type="InterPro" id="IPR056494">
    <property type="entry name" value="DUF7108_C"/>
</dbReference>